<protein>
    <recommendedName>
        <fullName evidence="3">Various environmental stresses-induced protein Ves</fullName>
    </recommendedName>
</protein>
<dbReference type="STRING" id="658457.SAMN05216601_108108"/>
<gene>
    <name evidence="1" type="ORF">SAMN05216601_108108</name>
</gene>
<dbReference type="EMBL" id="FOWP01000008">
    <property type="protein sequence ID" value="SFP29589.1"/>
    <property type="molecule type" value="Genomic_DNA"/>
</dbReference>
<dbReference type="CDD" id="cd20293">
    <property type="entry name" value="cupin_HutD_N"/>
    <property type="match status" value="1"/>
</dbReference>
<proteinExistence type="predicted"/>
<evidence type="ECO:0008006" key="3">
    <source>
        <dbReference type="Google" id="ProtNLM"/>
    </source>
</evidence>
<dbReference type="SUPFAM" id="SSF51182">
    <property type="entry name" value="RmlC-like cupins"/>
    <property type="match status" value="1"/>
</dbReference>
<dbReference type="AlphaFoldDB" id="A0A1I5P656"/>
<evidence type="ECO:0000313" key="2">
    <source>
        <dbReference type="Proteomes" id="UP000182400"/>
    </source>
</evidence>
<dbReference type="InterPro" id="IPR014710">
    <property type="entry name" value="RmlC-like_jellyroll"/>
</dbReference>
<name>A0A1I5P656_9GAMM</name>
<reference evidence="1 2" key="1">
    <citation type="submission" date="2016-10" db="EMBL/GenBank/DDBJ databases">
        <authorList>
            <person name="de Groot N.N."/>
        </authorList>
    </citation>
    <scope>NUCLEOTIDE SEQUENCE [LARGE SCALE GENOMIC DNA]</scope>
    <source>
        <strain evidence="1 2">CCUG 59231</strain>
    </source>
</reference>
<dbReference type="PANTHER" id="PTHR37943">
    <property type="entry name" value="PROTEIN VES"/>
    <property type="match status" value="1"/>
</dbReference>
<evidence type="ECO:0000313" key="1">
    <source>
        <dbReference type="EMBL" id="SFP29589.1"/>
    </source>
</evidence>
<sequence>MPCTLLDPAMIRAMPWKNGGGSTLELAIAPKGASLDDFAWRISSAQVALDGAFSSFPGIDRSLAVLAGNGVYLQRGDGQRETLLSGGAIAVFGGEEAISAQLLDGPITDLNLMTRRGAWSHELRLVRLQGEQALENDAEILLLWNAAPEALHYRLPEGGRQMLAAHSGALLENEQGRIELGSDQPSLLYVGRLYKS</sequence>
<accession>A0A1I5P656</accession>
<dbReference type="Proteomes" id="UP000182400">
    <property type="component" value="Unassembled WGS sequence"/>
</dbReference>
<dbReference type="OrthoDB" id="9800082at2"/>
<dbReference type="Pfam" id="PF05962">
    <property type="entry name" value="HutD"/>
    <property type="match status" value="1"/>
</dbReference>
<dbReference type="InterPro" id="IPR010282">
    <property type="entry name" value="Uncharacterised_HutD/Ves"/>
</dbReference>
<organism evidence="1 2">
    <name type="scientific">Ectopseudomonas composti</name>
    <dbReference type="NCBI Taxonomy" id="658457"/>
    <lineage>
        <taxon>Bacteria</taxon>
        <taxon>Pseudomonadati</taxon>
        <taxon>Pseudomonadota</taxon>
        <taxon>Gammaproteobacteria</taxon>
        <taxon>Pseudomonadales</taxon>
        <taxon>Pseudomonadaceae</taxon>
        <taxon>Ectopseudomonas</taxon>
    </lineage>
</organism>
<dbReference type="Gene3D" id="2.60.120.10">
    <property type="entry name" value="Jelly Rolls"/>
    <property type="match status" value="1"/>
</dbReference>
<dbReference type="PANTHER" id="PTHR37943:SF1">
    <property type="entry name" value="PROTEIN VES"/>
    <property type="match status" value="1"/>
</dbReference>
<dbReference type="RefSeq" id="WP_074939903.1">
    <property type="nucleotide sequence ID" value="NZ_FOWP01000008.1"/>
</dbReference>
<dbReference type="InterPro" id="IPR011051">
    <property type="entry name" value="RmlC_Cupin_sf"/>
</dbReference>